<dbReference type="PANTHER" id="PTHR15454:SF73">
    <property type="entry name" value="DYNEIN AXONEMAL LIGHT CHAIN 1"/>
    <property type="match status" value="1"/>
</dbReference>
<evidence type="ECO:0000256" key="5">
    <source>
        <dbReference type="ARBA" id="ARBA00022737"/>
    </source>
</evidence>
<keyword evidence="4" id="KW-0493">Microtubule</keyword>
<dbReference type="InterPro" id="IPR001611">
    <property type="entry name" value="Leu-rich_rpt"/>
</dbReference>
<evidence type="ECO:0000313" key="12">
    <source>
        <dbReference type="EMBL" id="CAH0364579.1"/>
    </source>
</evidence>
<dbReference type="EMBL" id="CAKKNE010000001">
    <property type="protein sequence ID" value="CAH0364579.1"/>
    <property type="molecule type" value="Genomic_DNA"/>
</dbReference>
<dbReference type="Pfam" id="PF12799">
    <property type="entry name" value="LRR_4"/>
    <property type="match status" value="1"/>
</dbReference>
<evidence type="ECO:0000256" key="11">
    <source>
        <dbReference type="ARBA" id="ARBA00049760"/>
    </source>
</evidence>
<keyword evidence="5" id="KW-0677">Repeat</keyword>
<keyword evidence="9" id="KW-0966">Cell projection</keyword>
<name>A0A8J2SAC6_9STRA</name>
<comment type="subcellular location">
    <subcellularLocation>
        <location evidence="1">Cytoplasm</location>
        <location evidence="1">Cytoskeleton</location>
        <location evidence="1">Cilium axoneme</location>
    </subcellularLocation>
</comment>
<evidence type="ECO:0000256" key="3">
    <source>
        <dbReference type="ARBA" id="ARBA00022614"/>
    </source>
</evidence>
<evidence type="ECO:0000256" key="6">
    <source>
        <dbReference type="ARBA" id="ARBA00023017"/>
    </source>
</evidence>
<dbReference type="SUPFAM" id="SSF52058">
    <property type="entry name" value="L domain-like"/>
    <property type="match status" value="1"/>
</dbReference>
<evidence type="ECO:0000256" key="1">
    <source>
        <dbReference type="ARBA" id="ARBA00004430"/>
    </source>
</evidence>
<keyword evidence="6" id="KW-0243">Dynein</keyword>
<keyword evidence="2" id="KW-0963">Cytoplasm</keyword>
<accession>A0A8J2SAC6</accession>
<dbReference type="GO" id="GO:0005930">
    <property type="term" value="C:axoneme"/>
    <property type="evidence" value="ECO:0007669"/>
    <property type="project" value="UniProtKB-SubCell"/>
</dbReference>
<dbReference type="Proteomes" id="UP000789595">
    <property type="component" value="Unassembled WGS sequence"/>
</dbReference>
<keyword evidence="7" id="KW-0505">Motor protein</keyword>
<protein>
    <recommendedName>
        <fullName evidence="11">Dynein axonemal light chain 1</fullName>
    </recommendedName>
</protein>
<dbReference type="PANTHER" id="PTHR15454">
    <property type="entry name" value="NISCHARIN RELATED"/>
    <property type="match status" value="1"/>
</dbReference>
<dbReference type="Gene3D" id="3.80.10.10">
    <property type="entry name" value="Ribonuclease Inhibitor"/>
    <property type="match status" value="1"/>
</dbReference>
<dbReference type="InterPro" id="IPR032675">
    <property type="entry name" value="LRR_dom_sf"/>
</dbReference>
<keyword evidence="3" id="KW-0433">Leucine-rich repeat</keyword>
<dbReference type="GO" id="GO:0005874">
    <property type="term" value="C:microtubule"/>
    <property type="evidence" value="ECO:0007669"/>
    <property type="project" value="UniProtKB-KW"/>
</dbReference>
<dbReference type="FunFam" id="3.80.10.10:FF:000049">
    <property type="entry name" value="Dynein light chain 1"/>
    <property type="match status" value="1"/>
</dbReference>
<reference evidence="12" key="1">
    <citation type="submission" date="2021-11" db="EMBL/GenBank/DDBJ databases">
        <authorList>
            <consortium name="Genoscope - CEA"/>
            <person name="William W."/>
        </authorList>
    </citation>
    <scope>NUCLEOTIDE SEQUENCE</scope>
</reference>
<comment type="caution">
    <text evidence="12">The sequence shown here is derived from an EMBL/GenBank/DDBJ whole genome shotgun (WGS) entry which is preliminary data.</text>
</comment>
<comment type="similarity">
    <text evidence="10">Belongs to the dynein light chain LC1-type family.</text>
</comment>
<evidence type="ECO:0000313" key="13">
    <source>
        <dbReference type="Proteomes" id="UP000789595"/>
    </source>
</evidence>
<dbReference type="GO" id="GO:0030286">
    <property type="term" value="C:dynein complex"/>
    <property type="evidence" value="ECO:0007669"/>
    <property type="project" value="UniProtKB-KW"/>
</dbReference>
<dbReference type="SMART" id="SM00365">
    <property type="entry name" value="LRR_SD22"/>
    <property type="match status" value="3"/>
</dbReference>
<dbReference type="AlphaFoldDB" id="A0A8J2SAC6"/>
<proteinExistence type="inferred from homology"/>
<organism evidence="12 13">
    <name type="scientific">Pelagomonas calceolata</name>
    <dbReference type="NCBI Taxonomy" id="35677"/>
    <lineage>
        <taxon>Eukaryota</taxon>
        <taxon>Sar</taxon>
        <taxon>Stramenopiles</taxon>
        <taxon>Ochrophyta</taxon>
        <taxon>Pelagophyceae</taxon>
        <taxon>Pelagomonadales</taxon>
        <taxon>Pelagomonadaceae</taxon>
        <taxon>Pelagomonas</taxon>
    </lineage>
</organism>
<dbReference type="PROSITE" id="PS51450">
    <property type="entry name" value="LRR"/>
    <property type="match status" value="2"/>
</dbReference>
<evidence type="ECO:0000256" key="9">
    <source>
        <dbReference type="ARBA" id="ARBA00023273"/>
    </source>
</evidence>
<evidence type="ECO:0000256" key="8">
    <source>
        <dbReference type="ARBA" id="ARBA00023212"/>
    </source>
</evidence>
<evidence type="ECO:0000256" key="7">
    <source>
        <dbReference type="ARBA" id="ARBA00023175"/>
    </source>
</evidence>
<evidence type="ECO:0000256" key="2">
    <source>
        <dbReference type="ARBA" id="ARBA00022490"/>
    </source>
</evidence>
<evidence type="ECO:0000256" key="4">
    <source>
        <dbReference type="ARBA" id="ARBA00022701"/>
    </source>
</evidence>
<gene>
    <name evidence="12" type="ORF">PECAL_1P09490</name>
</gene>
<keyword evidence="8" id="KW-0206">Cytoskeleton</keyword>
<evidence type="ECO:0000256" key="10">
    <source>
        <dbReference type="ARBA" id="ARBA00049659"/>
    </source>
</evidence>
<dbReference type="OrthoDB" id="266138at2759"/>
<keyword evidence="13" id="KW-1185">Reference proteome</keyword>
<sequence length="191" mass="20844">MTTCGAAIKNFEAKTGEVAAEAKIVKLYCQVPPIAKMDGSLNNLAACEHLQLSTNAIDKFGVALSLPNLKILSVGRNVIKKFDKLDDLGDNLEELWCSYNQIQSLDGLSNLTNLQVLYMSNNQLKNFDELSKLSANPGLRDILLVGNPMYEGLEPTEAKIEVLRRLPNIAKIDGAMVLQSERDAAAAPPEE</sequence>
<dbReference type="InterPro" id="IPR025875">
    <property type="entry name" value="Leu-rich_rpt_4"/>
</dbReference>